<keyword evidence="1" id="KW-1133">Transmembrane helix</keyword>
<keyword evidence="1" id="KW-0472">Membrane</keyword>
<accession>I0Z2V2</accession>
<protein>
    <submittedName>
        <fullName evidence="2">Uncharacterized protein</fullName>
    </submittedName>
</protein>
<keyword evidence="3" id="KW-1185">Reference proteome</keyword>
<reference evidence="2 3" key="1">
    <citation type="journal article" date="2012" name="Genome Biol.">
        <title>The genome of the polar eukaryotic microalga coccomyxa subellipsoidea reveals traits of cold adaptation.</title>
        <authorList>
            <person name="Blanc G."/>
            <person name="Agarkova I."/>
            <person name="Grimwood J."/>
            <person name="Kuo A."/>
            <person name="Brueggeman A."/>
            <person name="Dunigan D."/>
            <person name="Gurnon J."/>
            <person name="Ladunga I."/>
            <person name="Lindquist E."/>
            <person name="Lucas S."/>
            <person name="Pangilinan J."/>
            <person name="Proschold T."/>
            <person name="Salamov A."/>
            <person name="Schmutz J."/>
            <person name="Weeks D."/>
            <person name="Yamada T."/>
            <person name="Claverie J.M."/>
            <person name="Grigoriev I."/>
            <person name="Van Etten J."/>
            <person name="Lomsadze A."/>
            <person name="Borodovsky M."/>
        </authorList>
    </citation>
    <scope>NUCLEOTIDE SEQUENCE [LARGE SCALE GENOMIC DNA]</scope>
    <source>
        <strain evidence="2 3">C-169</strain>
    </source>
</reference>
<proteinExistence type="predicted"/>
<comment type="caution">
    <text evidence="2">The sequence shown here is derived from an EMBL/GenBank/DDBJ whole genome shotgun (WGS) entry which is preliminary data.</text>
</comment>
<sequence length="138" mass="16139">MHLVWQSLQLYPGMVILAMVQVPLVIGSFFILLRAAFCIAANLTTNEGIVNVRYAYLQGPDGKFWNYFDRGVLSNCLQFWLTRTPRPDWALIYQREVQARVSHVPRWSGTYVMRWLTRKKRLVQPVLPLQPMRARGYP</sequence>
<organism evidence="2 3">
    <name type="scientific">Coccomyxa subellipsoidea (strain C-169)</name>
    <name type="common">Green microalga</name>
    <dbReference type="NCBI Taxonomy" id="574566"/>
    <lineage>
        <taxon>Eukaryota</taxon>
        <taxon>Viridiplantae</taxon>
        <taxon>Chlorophyta</taxon>
        <taxon>core chlorophytes</taxon>
        <taxon>Trebouxiophyceae</taxon>
        <taxon>Trebouxiophyceae incertae sedis</taxon>
        <taxon>Coccomyxaceae</taxon>
        <taxon>Coccomyxa</taxon>
        <taxon>Coccomyxa subellipsoidea</taxon>
    </lineage>
</organism>
<dbReference type="RefSeq" id="XP_005649515.1">
    <property type="nucleotide sequence ID" value="XM_005649458.1"/>
</dbReference>
<dbReference type="AlphaFoldDB" id="I0Z2V2"/>
<evidence type="ECO:0000313" key="3">
    <source>
        <dbReference type="Proteomes" id="UP000007264"/>
    </source>
</evidence>
<feature type="transmembrane region" description="Helical" evidence="1">
    <location>
        <begin position="12"/>
        <end position="33"/>
    </location>
</feature>
<dbReference type="GeneID" id="17042754"/>
<evidence type="ECO:0000256" key="1">
    <source>
        <dbReference type="SAM" id="Phobius"/>
    </source>
</evidence>
<evidence type="ECO:0000313" key="2">
    <source>
        <dbReference type="EMBL" id="EIE24971.1"/>
    </source>
</evidence>
<gene>
    <name evidence="2" type="ORF">COCSUDRAFT_83664</name>
</gene>
<dbReference type="EMBL" id="AGSI01000005">
    <property type="protein sequence ID" value="EIE24971.1"/>
    <property type="molecule type" value="Genomic_DNA"/>
</dbReference>
<dbReference type="OrthoDB" id="331948at2759"/>
<dbReference type="KEGG" id="csl:COCSUDRAFT_83664"/>
<keyword evidence="1" id="KW-0812">Transmembrane</keyword>
<dbReference type="Proteomes" id="UP000007264">
    <property type="component" value="Unassembled WGS sequence"/>
</dbReference>
<name>I0Z2V2_COCSC</name>